<dbReference type="InterPro" id="IPR000047">
    <property type="entry name" value="HTH_motif"/>
</dbReference>
<feature type="domain" description="Homeobox" evidence="8">
    <location>
        <begin position="96"/>
        <end position="156"/>
    </location>
</feature>
<keyword evidence="10" id="KW-1185">Reference proteome</keyword>
<feature type="compositionally biased region" description="Low complexity" evidence="7">
    <location>
        <begin position="175"/>
        <end position="186"/>
    </location>
</feature>
<dbReference type="InterPro" id="IPR009057">
    <property type="entry name" value="Homeodomain-like_sf"/>
</dbReference>
<dbReference type="PANTHER" id="PTHR24327:SF81">
    <property type="entry name" value="HOMEOTIC PROTEIN DISTAL-LESS-RELATED"/>
    <property type="match status" value="1"/>
</dbReference>
<protein>
    <recommendedName>
        <fullName evidence="8">Homeobox domain-containing protein</fullName>
    </recommendedName>
</protein>
<feature type="compositionally biased region" description="Polar residues" evidence="7">
    <location>
        <begin position="200"/>
        <end position="209"/>
    </location>
</feature>
<dbReference type="GO" id="GO:0000981">
    <property type="term" value="F:DNA-binding transcription factor activity, RNA polymerase II-specific"/>
    <property type="evidence" value="ECO:0007669"/>
    <property type="project" value="InterPro"/>
</dbReference>
<dbReference type="CDD" id="cd00086">
    <property type="entry name" value="homeodomain"/>
    <property type="match status" value="1"/>
</dbReference>
<dbReference type="InterPro" id="IPR020479">
    <property type="entry name" value="HD_metazoa"/>
</dbReference>
<comment type="caution">
    <text evidence="9">The sequence shown here is derived from an EMBL/GenBank/DDBJ whole genome shotgun (WGS) entry which is preliminary data.</text>
</comment>
<dbReference type="Pfam" id="PF00046">
    <property type="entry name" value="Homeodomain"/>
    <property type="match status" value="1"/>
</dbReference>
<evidence type="ECO:0000313" key="10">
    <source>
        <dbReference type="Proteomes" id="UP001152747"/>
    </source>
</evidence>
<dbReference type="OrthoDB" id="6159439at2759"/>
<keyword evidence="2 5" id="KW-0238">DNA-binding</keyword>
<dbReference type="GO" id="GO:0005634">
    <property type="term" value="C:nucleus"/>
    <property type="evidence" value="ECO:0007669"/>
    <property type="project" value="UniProtKB-SubCell"/>
</dbReference>
<evidence type="ECO:0000256" key="7">
    <source>
        <dbReference type="SAM" id="MobiDB-lite"/>
    </source>
</evidence>
<dbReference type="EMBL" id="CANHGI010000003">
    <property type="protein sequence ID" value="CAI5446127.1"/>
    <property type="molecule type" value="Genomic_DNA"/>
</dbReference>
<dbReference type="AlphaFoldDB" id="A0A9P1IMT2"/>
<evidence type="ECO:0000256" key="1">
    <source>
        <dbReference type="ARBA" id="ARBA00004123"/>
    </source>
</evidence>
<reference evidence="9" key="1">
    <citation type="submission" date="2022-11" db="EMBL/GenBank/DDBJ databases">
        <authorList>
            <person name="Kikuchi T."/>
        </authorList>
    </citation>
    <scope>NUCLEOTIDE SEQUENCE</scope>
    <source>
        <strain evidence="9">PS1010</strain>
    </source>
</reference>
<dbReference type="PANTHER" id="PTHR24327">
    <property type="entry name" value="HOMEOBOX PROTEIN"/>
    <property type="match status" value="1"/>
</dbReference>
<dbReference type="Gene3D" id="1.10.10.60">
    <property type="entry name" value="Homeodomain-like"/>
    <property type="match status" value="1"/>
</dbReference>
<organism evidence="9 10">
    <name type="scientific">Caenorhabditis angaria</name>
    <dbReference type="NCBI Taxonomy" id="860376"/>
    <lineage>
        <taxon>Eukaryota</taxon>
        <taxon>Metazoa</taxon>
        <taxon>Ecdysozoa</taxon>
        <taxon>Nematoda</taxon>
        <taxon>Chromadorea</taxon>
        <taxon>Rhabditida</taxon>
        <taxon>Rhabditina</taxon>
        <taxon>Rhabditomorpha</taxon>
        <taxon>Rhabditoidea</taxon>
        <taxon>Rhabditidae</taxon>
        <taxon>Peloderinae</taxon>
        <taxon>Caenorhabditis</taxon>
    </lineage>
</organism>
<evidence type="ECO:0000256" key="3">
    <source>
        <dbReference type="ARBA" id="ARBA00023155"/>
    </source>
</evidence>
<dbReference type="SUPFAM" id="SSF46689">
    <property type="entry name" value="Homeodomain-like"/>
    <property type="match status" value="1"/>
</dbReference>
<dbReference type="GO" id="GO:0000978">
    <property type="term" value="F:RNA polymerase II cis-regulatory region sequence-specific DNA binding"/>
    <property type="evidence" value="ECO:0007669"/>
    <property type="project" value="TreeGrafter"/>
</dbReference>
<dbReference type="PRINTS" id="PR00024">
    <property type="entry name" value="HOMEOBOX"/>
</dbReference>
<keyword evidence="4 5" id="KW-0539">Nucleus</keyword>
<dbReference type="InterPro" id="IPR050460">
    <property type="entry name" value="Distal-less_Homeobox_TF"/>
</dbReference>
<dbReference type="FunFam" id="1.10.10.60:FF:000424">
    <property type="entry name" value="ANTP homeobox protein"/>
    <property type="match status" value="1"/>
</dbReference>
<evidence type="ECO:0000256" key="6">
    <source>
        <dbReference type="RuleBase" id="RU000682"/>
    </source>
</evidence>
<feature type="DNA-binding region" description="Homeobox" evidence="5">
    <location>
        <begin position="98"/>
        <end position="157"/>
    </location>
</feature>
<dbReference type="PROSITE" id="PS00027">
    <property type="entry name" value="HOMEOBOX_1"/>
    <property type="match status" value="1"/>
</dbReference>
<dbReference type="PRINTS" id="PR00031">
    <property type="entry name" value="HTHREPRESSR"/>
</dbReference>
<keyword evidence="3 5" id="KW-0371">Homeobox</keyword>
<accession>A0A9P1IMT2</accession>
<evidence type="ECO:0000259" key="8">
    <source>
        <dbReference type="PROSITE" id="PS50071"/>
    </source>
</evidence>
<dbReference type="InterPro" id="IPR001356">
    <property type="entry name" value="HD"/>
</dbReference>
<name>A0A9P1IMT2_9PELO</name>
<proteinExistence type="predicted"/>
<dbReference type="InterPro" id="IPR017970">
    <property type="entry name" value="Homeobox_CS"/>
</dbReference>
<gene>
    <name evidence="9" type="ORF">CAMP_LOCUS8764</name>
</gene>
<evidence type="ECO:0000256" key="5">
    <source>
        <dbReference type="PROSITE-ProRule" id="PRU00108"/>
    </source>
</evidence>
<dbReference type="PROSITE" id="PS50071">
    <property type="entry name" value="HOMEOBOX_2"/>
    <property type="match status" value="1"/>
</dbReference>
<evidence type="ECO:0000256" key="4">
    <source>
        <dbReference type="ARBA" id="ARBA00023242"/>
    </source>
</evidence>
<feature type="compositionally biased region" description="Acidic residues" evidence="7">
    <location>
        <begin position="163"/>
        <end position="172"/>
    </location>
</feature>
<evidence type="ECO:0000313" key="9">
    <source>
        <dbReference type="EMBL" id="CAI5446127.1"/>
    </source>
</evidence>
<sequence length="270" mass="29938">MNMDQNYVGSPTDYYNSLSAAVEFSRNGTNVSPYFYSQFPTSTAYSQQQNGQSAASAAVASAGAFMYPQGTASSPEEMTTTKIVEGTESKFNTKGKKMRKPRTIYNSQQLQMLQKKFQKTQYLALPDRASLAAELGLTQTQVKIWFQNRRSKQKKQKNGIPVSDDEGEEEESRPESSPMSESSPMGTMGVNGVPDALSAHSPQTATMPTIPQDWSAAQQLLPAGSLPSMPTQTTPLGTYDTLKYPDETKLMMYPDMTYNYYSFHPGTYQY</sequence>
<dbReference type="SMART" id="SM00389">
    <property type="entry name" value="HOX"/>
    <property type="match status" value="1"/>
</dbReference>
<comment type="subcellular location">
    <subcellularLocation>
        <location evidence="1 5 6">Nucleus</location>
    </subcellularLocation>
</comment>
<dbReference type="Proteomes" id="UP001152747">
    <property type="component" value="Unassembled WGS sequence"/>
</dbReference>
<evidence type="ECO:0000256" key="2">
    <source>
        <dbReference type="ARBA" id="ARBA00023125"/>
    </source>
</evidence>
<feature type="region of interest" description="Disordered" evidence="7">
    <location>
        <begin position="149"/>
        <end position="209"/>
    </location>
</feature>